<sequence>MLVGKESFCDYRTIGEAVDALERDAAMQPETLYILAGRYEEQVVIYRSHLRIVGIGYVEIAMNRYAKERDEHGEEIGTFATPTLFLGGSHLVVENLTISNTAGQGERIGQAVAVYAHCDQAVFRNCTFKGHQDTLFTGPLPPAPRERAAFGGIPLKEHHEHYRQHYQNCYIEGTVDFIFGGAAAVFEACEIRSLVHEGCGVGYITAASTPQGQQHGYVFRDCFLTAEPGVPKASVYLGRPWREYAQTVFVDCLMDEHIHPKGWDNWNNPANEATVRYMELGTRSKDAARLRSLRVPWAGYAEDTAKEYEYRPEHVFSGTDFWRQERLDR</sequence>
<dbReference type="RefSeq" id="WP_036623919.1">
    <property type="nucleotide sequence ID" value="NZ_BGML01000008.1"/>
</dbReference>
<evidence type="ECO:0000313" key="8">
    <source>
        <dbReference type="Proteomes" id="UP000029278"/>
    </source>
</evidence>
<evidence type="ECO:0000256" key="5">
    <source>
        <dbReference type="RuleBase" id="RU000589"/>
    </source>
</evidence>
<feature type="domain" description="Pectinesterase catalytic" evidence="6">
    <location>
        <begin position="2"/>
        <end position="137"/>
    </location>
</feature>
<feature type="active site" evidence="4">
    <location>
        <position position="176"/>
    </location>
</feature>
<keyword evidence="3 5" id="KW-0063">Aspartyl esterase</keyword>
<proteinExistence type="inferred from homology"/>
<comment type="similarity">
    <text evidence="1">Belongs to the pectinesterase family.</text>
</comment>
<accession>A0A090YBG5</accession>
<evidence type="ECO:0000256" key="4">
    <source>
        <dbReference type="PROSITE-ProRule" id="PRU10040"/>
    </source>
</evidence>
<dbReference type="HOGENOM" id="CLU_012243_3_1_9"/>
<dbReference type="InterPro" id="IPR012334">
    <property type="entry name" value="Pectin_lyas_fold"/>
</dbReference>
<comment type="pathway">
    <text evidence="5">Glycan metabolism; pectin degradation; 2-dehydro-3-deoxy-D-gluconate from pectin: step 1/5.</text>
</comment>
<dbReference type="EC" id="3.1.1.11" evidence="5"/>
<keyword evidence="8" id="KW-1185">Reference proteome</keyword>
<comment type="catalytic activity">
    <reaction evidence="5">
        <text>[(1-&gt;4)-alpha-D-galacturonosyl methyl ester](n) + n H2O = [(1-&gt;4)-alpha-D-galacturonosyl](n) + n methanol + n H(+)</text>
        <dbReference type="Rhea" id="RHEA:22380"/>
        <dbReference type="Rhea" id="RHEA-COMP:14570"/>
        <dbReference type="Rhea" id="RHEA-COMP:14573"/>
        <dbReference type="ChEBI" id="CHEBI:15377"/>
        <dbReference type="ChEBI" id="CHEBI:15378"/>
        <dbReference type="ChEBI" id="CHEBI:17790"/>
        <dbReference type="ChEBI" id="CHEBI:140522"/>
        <dbReference type="ChEBI" id="CHEBI:140523"/>
        <dbReference type="EC" id="3.1.1.11"/>
    </reaction>
</comment>
<protein>
    <recommendedName>
        <fullName evidence="5">Pectinesterase</fullName>
        <ecNumber evidence="5">3.1.1.11</ecNumber>
    </recommendedName>
</protein>
<dbReference type="Pfam" id="PF01095">
    <property type="entry name" value="Pectinesterase"/>
    <property type="match status" value="2"/>
</dbReference>
<reference evidence="7 8" key="1">
    <citation type="submission" date="2014-04" db="EMBL/GenBank/DDBJ databases">
        <authorList>
            <person name="Bishop-Lilly K.A."/>
            <person name="Broomall S.M."/>
            <person name="Chain P.S."/>
            <person name="Chertkov O."/>
            <person name="Coyne S.R."/>
            <person name="Daligault H.E."/>
            <person name="Davenport K.W."/>
            <person name="Erkkila T."/>
            <person name="Frey K.G."/>
            <person name="Gibbons H.S."/>
            <person name="Gu W."/>
            <person name="Jaissle J."/>
            <person name="Johnson S.L."/>
            <person name="Koroleva G.I."/>
            <person name="Ladner J.T."/>
            <person name="Lo C.-C."/>
            <person name="Minogue T.D."/>
            <person name="Munk C."/>
            <person name="Palacios G.F."/>
            <person name="Redden C.L."/>
            <person name="Rosenzweig C.N."/>
            <person name="Scholz M.B."/>
            <person name="Teshima H."/>
            <person name="Xu Y."/>
        </authorList>
    </citation>
    <scope>NUCLEOTIDE SEQUENCE [LARGE SCALE GENOMIC DNA]</scope>
    <source>
        <strain evidence="7 8">8244</strain>
    </source>
</reference>
<dbReference type="PROSITE" id="PS00503">
    <property type="entry name" value="PECTINESTERASE_2"/>
    <property type="match status" value="1"/>
</dbReference>
<dbReference type="InterPro" id="IPR011050">
    <property type="entry name" value="Pectin_lyase_fold/virulence"/>
</dbReference>
<dbReference type="GO" id="GO:0042545">
    <property type="term" value="P:cell wall modification"/>
    <property type="evidence" value="ECO:0007669"/>
    <property type="project" value="UniProtKB-UniRule"/>
</dbReference>
<gene>
    <name evidence="7" type="ORF">DJ90_2297</name>
</gene>
<evidence type="ECO:0000256" key="3">
    <source>
        <dbReference type="ARBA" id="ARBA00023085"/>
    </source>
</evidence>
<dbReference type="AlphaFoldDB" id="A0A090YBG5"/>
<dbReference type="EMBL" id="JMQA01000041">
    <property type="protein sequence ID" value="KFM95839.1"/>
    <property type="molecule type" value="Genomic_DNA"/>
</dbReference>
<dbReference type="GeneID" id="77007942"/>
<dbReference type="GO" id="GO:0045490">
    <property type="term" value="P:pectin catabolic process"/>
    <property type="evidence" value="ECO:0007669"/>
    <property type="project" value="UniProtKB-UniRule"/>
</dbReference>
<dbReference type="OrthoDB" id="9804686at2"/>
<dbReference type="SUPFAM" id="SSF51126">
    <property type="entry name" value="Pectin lyase-like"/>
    <property type="match status" value="1"/>
</dbReference>
<dbReference type="GO" id="GO:0009279">
    <property type="term" value="C:cell outer membrane"/>
    <property type="evidence" value="ECO:0007669"/>
    <property type="project" value="TreeGrafter"/>
</dbReference>
<comment type="caution">
    <text evidence="7">The sequence shown here is derived from an EMBL/GenBank/DDBJ whole genome shotgun (WGS) entry which is preliminary data.</text>
</comment>
<evidence type="ECO:0000259" key="6">
    <source>
        <dbReference type="Pfam" id="PF01095"/>
    </source>
</evidence>
<evidence type="ECO:0000313" key="7">
    <source>
        <dbReference type="EMBL" id="KFM95839.1"/>
    </source>
</evidence>
<dbReference type="PANTHER" id="PTHR31321:SF57">
    <property type="entry name" value="PECTINESTERASE 53-RELATED"/>
    <property type="match status" value="1"/>
</dbReference>
<evidence type="ECO:0000256" key="2">
    <source>
        <dbReference type="ARBA" id="ARBA00022801"/>
    </source>
</evidence>
<dbReference type="InterPro" id="IPR000070">
    <property type="entry name" value="Pectinesterase_cat"/>
</dbReference>
<dbReference type="UniPathway" id="UPA00545">
    <property type="reaction ID" value="UER00823"/>
</dbReference>
<dbReference type="PATRIC" id="fig|44252.3.peg.5182"/>
<dbReference type="Proteomes" id="UP000029278">
    <property type="component" value="Unassembled WGS sequence"/>
</dbReference>
<organism evidence="7 8">
    <name type="scientific">Paenibacillus macerans</name>
    <name type="common">Bacillus macerans</name>
    <dbReference type="NCBI Taxonomy" id="44252"/>
    <lineage>
        <taxon>Bacteria</taxon>
        <taxon>Bacillati</taxon>
        <taxon>Bacillota</taxon>
        <taxon>Bacilli</taxon>
        <taxon>Bacillales</taxon>
        <taxon>Paenibacillaceae</taxon>
        <taxon>Paenibacillus</taxon>
    </lineage>
</organism>
<dbReference type="PANTHER" id="PTHR31321">
    <property type="entry name" value="ACYL-COA THIOESTER HYDROLASE YBHC-RELATED"/>
    <property type="match status" value="1"/>
</dbReference>
<dbReference type="GO" id="GO:0030599">
    <property type="term" value="F:pectinesterase activity"/>
    <property type="evidence" value="ECO:0007669"/>
    <property type="project" value="UniProtKB-UniRule"/>
</dbReference>
<dbReference type="Gene3D" id="2.160.20.10">
    <property type="entry name" value="Single-stranded right-handed beta-helix, Pectin lyase-like"/>
    <property type="match status" value="1"/>
</dbReference>
<dbReference type="InterPro" id="IPR033131">
    <property type="entry name" value="Pectinesterase_Asp_AS"/>
</dbReference>
<name>A0A090YBG5_PAEMA</name>
<feature type="domain" description="Pectinesterase catalytic" evidence="6">
    <location>
        <begin position="162"/>
        <end position="306"/>
    </location>
</feature>
<evidence type="ECO:0000256" key="1">
    <source>
        <dbReference type="ARBA" id="ARBA00008891"/>
    </source>
</evidence>
<dbReference type="STRING" id="44252.DJ90_2297"/>
<keyword evidence="2 5" id="KW-0378">Hydrolase</keyword>